<evidence type="ECO:0000313" key="1">
    <source>
        <dbReference type="EMBL" id="CCV03110.1"/>
    </source>
</evidence>
<evidence type="ECO:0000313" key="2">
    <source>
        <dbReference type="Proteomes" id="UP000012062"/>
    </source>
</evidence>
<dbReference type="AlphaFoldDB" id="M5EFN7"/>
<gene>
    <name evidence="1" type="ORF">MESS2_1020011</name>
</gene>
<reference evidence="1 2" key="1">
    <citation type="submission" date="2013-02" db="EMBL/GenBank/DDBJ databases">
        <authorList>
            <person name="Genoscope - CEA"/>
        </authorList>
    </citation>
    <scope>NUCLEOTIDE SEQUENCE [LARGE SCALE GENOMIC DNA]</scope>
    <source>
        <strain evidence="1 2">STM 2683</strain>
    </source>
</reference>
<comment type="caution">
    <text evidence="1">The sequence shown here is derived from an EMBL/GenBank/DDBJ whole genome shotgun (WGS) entry which is preliminary data.</text>
</comment>
<sequence>MDCFGSRISLYSLNAIASQPYLKSPLLSLLEFGPDKSSRSS</sequence>
<proteinExistence type="predicted"/>
<keyword evidence="2" id="KW-1185">Reference proteome</keyword>
<dbReference type="Proteomes" id="UP000012062">
    <property type="component" value="Unassembled WGS sequence"/>
</dbReference>
<organism evidence="1 2">
    <name type="scientific">Mesorhizobium metallidurans STM 2683</name>
    <dbReference type="NCBI Taxonomy" id="1297569"/>
    <lineage>
        <taxon>Bacteria</taxon>
        <taxon>Pseudomonadati</taxon>
        <taxon>Pseudomonadota</taxon>
        <taxon>Alphaproteobacteria</taxon>
        <taxon>Hyphomicrobiales</taxon>
        <taxon>Phyllobacteriaceae</taxon>
        <taxon>Mesorhizobium</taxon>
    </lineage>
</organism>
<dbReference type="EMBL" id="CAUM01000005">
    <property type="protein sequence ID" value="CCV03110.1"/>
    <property type="molecule type" value="Genomic_DNA"/>
</dbReference>
<protein>
    <submittedName>
        <fullName evidence="1">Uncharacterized protein</fullName>
    </submittedName>
</protein>
<accession>M5EFN7</accession>
<name>M5EFN7_9HYPH</name>